<evidence type="ECO:0000259" key="1">
    <source>
        <dbReference type="Pfam" id="PF07561"/>
    </source>
</evidence>
<sequence length="104" mass="11645">MTNLECSVRNCLYNEENRCCKGEIKVGGDEANRTEETCCRSFVERARNVYSNVSGQPSERLQVRCTAANCKYNDSWKCSASHIGIAGSNATNWEDTECSSFRLS</sequence>
<dbReference type="AlphaFoldDB" id="A0A371B0F2"/>
<comment type="caution">
    <text evidence="2">The sequence shown here is derived from an EMBL/GenBank/DDBJ whole genome shotgun (WGS) entry which is preliminary data.</text>
</comment>
<dbReference type="RefSeq" id="WP_115480181.1">
    <property type="nucleotide sequence ID" value="NZ_QRCT01000002.1"/>
</dbReference>
<gene>
    <name evidence="2" type="ORF">DWV06_00290</name>
</gene>
<dbReference type="InterPro" id="IPR011437">
    <property type="entry name" value="DUF1540"/>
</dbReference>
<feature type="domain" description="DUF1540" evidence="1">
    <location>
        <begin position="5"/>
        <end position="42"/>
    </location>
</feature>
<dbReference type="Proteomes" id="UP000255036">
    <property type="component" value="Unassembled WGS sequence"/>
</dbReference>
<organism evidence="2 3">
    <name type="scientific">Anaerosacchariphilus polymeriproducens</name>
    <dbReference type="NCBI Taxonomy" id="1812858"/>
    <lineage>
        <taxon>Bacteria</taxon>
        <taxon>Bacillati</taxon>
        <taxon>Bacillota</taxon>
        <taxon>Clostridia</taxon>
        <taxon>Lachnospirales</taxon>
        <taxon>Lachnospiraceae</taxon>
        <taxon>Anaerosacchariphilus</taxon>
    </lineage>
</organism>
<evidence type="ECO:0000313" key="2">
    <source>
        <dbReference type="EMBL" id="RDU25276.1"/>
    </source>
</evidence>
<feature type="domain" description="DUF1540" evidence="1">
    <location>
        <begin position="63"/>
        <end position="101"/>
    </location>
</feature>
<protein>
    <submittedName>
        <fullName evidence="2">DUF1540 domain-containing protein</fullName>
    </submittedName>
</protein>
<proteinExistence type="predicted"/>
<name>A0A371B0F2_9FIRM</name>
<dbReference type="Pfam" id="PF07561">
    <property type="entry name" value="DUF1540"/>
    <property type="match status" value="2"/>
</dbReference>
<accession>A0A371B0F2</accession>
<reference evidence="2 3" key="1">
    <citation type="submission" date="2018-07" db="EMBL/GenBank/DDBJ databases">
        <title>Anaerosacharophilus polymeroproducens gen. nov. sp. nov., an anaerobic bacterium isolated from salt field.</title>
        <authorList>
            <person name="Kim W."/>
            <person name="Yang S.-H."/>
            <person name="Oh J."/>
            <person name="Lee J.-H."/>
            <person name="Kwon K.K."/>
        </authorList>
    </citation>
    <scope>NUCLEOTIDE SEQUENCE [LARGE SCALE GENOMIC DNA]</scope>
    <source>
        <strain evidence="2 3">MCWD5</strain>
    </source>
</reference>
<dbReference type="OrthoDB" id="9792226at2"/>
<dbReference type="EMBL" id="QRCT01000002">
    <property type="protein sequence ID" value="RDU25276.1"/>
    <property type="molecule type" value="Genomic_DNA"/>
</dbReference>
<evidence type="ECO:0000313" key="3">
    <source>
        <dbReference type="Proteomes" id="UP000255036"/>
    </source>
</evidence>
<keyword evidence="3" id="KW-1185">Reference proteome</keyword>